<dbReference type="Proteomes" id="UP000215027">
    <property type="component" value="Chromosome I"/>
</dbReference>
<evidence type="ECO:0000259" key="4">
    <source>
        <dbReference type="Pfam" id="PF13399"/>
    </source>
</evidence>
<keyword evidence="2" id="KW-0472">Membrane</keyword>
<dbReference type="PANTHER" id="PTHR33392:SF6">
    <property type="entry name" value="POLYISOPRENYL-TEICHOIC ACID--PEPTIDOGLYCAN TEICHOIC ACID TRANSFERASE TAGU"/>
    <property type="match status" value="1"/>
</dbReference>
<dbReference type="PANTHER" id="PTHR33392">
    <property type="entry name" value="POLYISOPRENYL-TEICHOIC ACID--PEPTIDOGLYCAN TEICHOIC ACID TRANSFERASE TAGU"/>
    <property type="match status" value="1"/>
</dbReference>
<evidence type="ECO:0000313" key="5">
    <source>
        <dbReference type="EMBL" id="CUS04105.2"/>
    </source>
</evidence>
<keyword evidence="6" id="KW-1185">Reference proteome</keyword>
<protein>
    <submittedName>
        <fullName evidence="5">LytR family transcriptional protein</fullName>
    </submittedName>
</protein>
<evidence type="ECO:0000313" key="6">
    <source>
        <dbReference type="Proteomes" id="UP000215027"/>
    </source>
</evidence>
<dbReference type="Gene3D" id="3.30.70.2390">
    <property type="match status" value="1"/>
</dbReference>
<feature type="transmembrane region" description="Helical" evidence="2">
    <location>
        <begin position="16"/>
        <end position="40"/>
    </location>
</feature>
<evidence type="ECO:0000256" key="2">
    <source>
        <dbReference type="SAM" id="Phobius"/>
    </source>
</evidence>
<dbReference type="EMBL" id="LN890655">
    <property type="protein sequence ID" value="CUS04105.2"/>
    <property type="molecule type" value="Genomic_DNA"/>
</dbReference>
<accession>A0A160T5I7</accession>
<evidence type="ECO:0000256" key="1">
    <source>
        <dbReference type="ARBA" id="ARBA00006068"/>
    </source>
</evidence>
<dbReference type="KEGG" id="pbf:CFX0092_A2227"/>
<dbReference type="Pfam" id="PF03816">
    <property type="entry name" value="LytR_cpsA_psr"/>
    <property type="match status" value="1"/>
</dbReference>
<dbReference type="RefSeq" id="WP_095043499.1">
    <property type="nucleotide sequence ID" value="NZ_LN890655.1"/>
</dbReference>
<dbReference type="InterPro" id="IPR050922">
    <property type="entry name" value="LytR/CpsA/Psr_CW_biosynth"/>
</dbReference>
<dbReference type="NCBIfam" id="TIGR00350">
    <property type="entry name" value="lytR_cpsA_psr"/>
    <property type="match status" value="1"/>
</dbReference>
<dbReference type="Pfam" id="PF13399">
    <property type="entry name" value="LytR_C"/>
    <property type="match status" value="1"/>
</dbReference>
<comment type="similarity">
    <text evidence="1">Belongs to the LytR/CpsA/Psr (LCP) family.</text>
</comment>
<gene>
    <name evidence="5" type="ORF">CFX0092_A2227</name>
</gene>
<reference evidence="5" key="1">
    <citation type="submission" date="2016-01" db="EMBL/GenBank/DDBJ databases">
        <authorList>
            <person name="Mcilroy J.S."/>
            <person name="Karst M S."/>
            <person name="Albertsen M."/>
        </authorList>
    </citation>
    <scope>NUCLEOTIDE SEQUENCE</scope>
    <source>
        <strain evidence="5">Cfx-K</strain>
    </source>
</reference>
<dbReference type="InterPro" id="IPR027381">
    <property type="entry name" value="LytR/CpsA/Psr_C"/>
</dbReference>
<evidence type="ECO:0000259" key="3">
    <source>
        <dbReference type="Pfam" id="PF03816"/>
    </source>
</evidence>
<feature type="domain" description="LytR/CpsA/Psr regulator C-terminal" evidence="4">
    <location>
        <begin position="381"/>
        <end position="469"/>
    </location>
</feature>
<keyword evidence="2" id="KW-1133">Transmembrane helix</keyword>
<dbReference type="InterPro" id="IPR004474">
    <property type="entry name" value="LytR_CpsA_psr"/>
</dbReference>
<dbReference type="OrthoDB" id="305468at2"/>
<dbReference type="Gene3D" id="3.40.630.190">
    <property type="entry name" value="LCP protein"/>
    <property type="match status" value="1"/>
</dbReference>
<name>A0A160T5I7_9CHLR</name>
<dbReference type="AlphaFoldDB" id="A0A160T5I7"/>
<keyword evidence="2" id="KW-0812">Transmembrane</keyword>
<feature type="domain" description="Cell envelope-related transcriptional attenuator" evidence="3">
    <location>
        <begin position="116"/>
        <end position="274"/>
    </location>
</feature>
<organism evidence="5 6">
    <name type="scientific">Candidatus Promineifilum breve</name>
    <dbReference type="NCBI Taxonomy" id="1806508"/>
    <lineage>
        <taxon>Bacteria</taxon>
        <taxon>Bacillati</taxon>
        <taxon>Chloroflexota</taxon>
        <taxon>Ardenticatenia</taxon>
        <taxon>Candidatus Promineifilales</taxon>
        <taxon>Candidatus Promineifilaceae</taxon>
        <taxon>Candidatus Promineifilum</taxon>
    </lineage>
</organism>
<sequence length="472" mass="51106">MSTDSRDPRRNSGPRLPVWALLLLVGLGLLLLILSSVWLFRTVRGLASVSDGVGADFNPVPGQVDPGQTAPEVTGGTVAAPPGVDPESIPDWAGMERVNILLLGVDLRCDEEGPTHSDTIIVATIDPVSRSASLLSLPRDLWVEIPDFGVNRINQAYFLGQAYELPGGGAALAVETVEAFLGVPIDYYVAVDFNAFVEFVDMMGGIVVEVPERIEDPNYPDNCYGYDPFAIDAGLQRLDGATALKYARTRATFGGDVDRAGRQQQVIMAVRDQATQLDTLPQLLLSAPQLWQSFQENVSTNLELDQALQLANLVRTIPSENMRNVVLDYSYVYNDTTFDGQQVLVPLRDEVRALRDELFAPPAVPTPVIEALPTVIVAEDARVAIYNGTPAFGLAAETQQFLLRNGITVTDIGNADSSTYTTTQIIDYGAHPGTVQRLIQLMNIPPLNVSTSSNPAGDFDVLVILGSDWEIP</sequence>
<proteinExistence type="inferred from homology"/>